<protein>
    <submittedName>
        <fullName evidence="1">Uncharacterized protein</fullName>
    </submittedName>
</protein>
<dbReference type="AlphaFoldDB" id="A0A226WYT8"/>
<accession>A0A226WYT8</accession>
<sequence>MIREAAAVVDKYTGTALDQRGGLSGGEVLAKISTGLSPSTPTLSIGMTILLEKVSL</sequence>
<dbReference type="Proteomes" id="UP000214720">
    <property type="component" value="Unassembled WGS sequence"/>
</dbReference>
<gene>
    <name evidence="1" type="ORF">BSU04_25040</name>
</gene>
<comment type="caution">
    <text evidence="1">The sequence shown here is derived from an EMBL/GenBank/DDBJ whole genome shotgun (WGS) entry which is preliminary data.</text>
</comment>
<reference evidence="2" key="1">
    <citation type="submission" date="2017-01" db="EMBL/GenBank/DDBJ databases">
        <title>Genome Analysis of Deinococcus marmoris KOPRI26562.</title>
        <authorList>
            <person name="Kim J.H."/>
            <person name="Oh H.-M."/>
        </authorList>
    </citation>
    <scope>NUCLEOTIDE SEQUENCE [LARGE SCALE GENOMIC DNA]</scope>
    <source>
        <strain evidence="2">PAMC 26633</strain>
    </source>
</reference>
<proteinExistence type="predicted"/>
<organism evidence="1 2">
    <name type="scientific">Caballeronia sordidicola</name>
    <name type="common">Burkholderia sordidicola</name>
    <dbReference type="NCBI Taxonomy" id="196367"/>
    <lineage>
        <taxon>Bacteria</taxon>
        <taxon>Pseudomonadati</taxon>
        <taxon>Pseudomonadota</taxon>
        <taxon>Betaproteobacteria</taxon>
        <taxon>Burkholderiales</taxon>
        <taxon>Burkholderiaceae</taxon>
        <taxon>Caballeronia</taxon>
    </lineage>
</organism>
<dbReference type="EMBL" id="MTHB01000160">
    <property type="protein sequence ID" value="OXC75788.1"/>
    <property type="molecule type" value="Genomic_DNA"/>
</dbReference>
<name>A0A226WYT8_CABSO</name>
<evidence type="ECO:0000313" key="2">
    <source>
        <dbReference type="Proteomes" id="UP000214720"/>
    </source>
</evidence>
<evidence type="ECO:0000313" key="1">
    <source>
        <dbReference type="EMBL" id="OXC75788.1"/>
    </source>
</evidence>